<protein>
    <submittedName>
        <fullName evidence="1">Uncharacterized protein</fullName>
    </submittedName>
</protein>
<dbReference type="OrthoDB" id="1818036at2"/>
<name>A0A1I3LSV3_9SPIR</name>
<accession>A0A1I3LSV3</accession>
<dbReference type="Proteomes" id="UP000182737">
    <property type="component" value="Unassembled WGS sequence"/>
</dbReference>
<dbReference type="AlphaFoldDB" id="A0A1I3LSV3"/>
<organism evidence="1 2">
    <name type="scientific">Treponema bryantii</name>
    <dbReference type="NCBI Taxonomy" id="163"/>
    <lineage>
        <taxon>Bacteria</taxon>
        <taxon>Pseudomonadati</taxon>
        <taxon>Spirochaetota</taxon>
        <taxon>Spirochaetia</taxon>
        <taxon>Spirochaetales</taxon>
        <taxon>Treponemataceae</taxon>
        <taxon>Treponema</taxon>
    </lineage>
</organism>
<evidence type="ECO:0000313" key="2">
    <source>
        <dbReference type="Proteomes" id="UP000182737"/>
    </source>
</evidence>
<evidence type="ECO:0000313" key="1">
    <source>
        <dbReference type="EMBL" id="SFI87829.1"/>
    </source>
</evidence>
<keyword evidence="2" id="KW-1185">Reference proteome</keyword>
<sequence length="340" mass="39886">MKEEKYKRLIEFAVPSKEVRDYCETIGRKFAPYEFAVLICQNTLLRYSQKHTLLAELVPELRAEPDSKLKTISGVYKNHYSNAEVADEIEAYIAMENNMKDYLLNDFPGYVYELEYEETGLGGRLYNCGVFSSINKIYGAMEKELQDFKDLKEDILSFRLRKYKLNDRDNYVYGKFVPEKDNPDKFQLHYLDSSFMGREYCSSHHDGFDNLLVLIPHPFRNGDIIRRIDDGQMGVVCNLQNDDVFFESLKVREKRGGDISDVGIPADYLEDETFTYEHLAFFPTLCEKVEVAACKDNNPKIPLLEACATVMKGHGSFEYLFHEWNKYIDERRMEYHKHHY</sequence>
<dbReference type="EMBL" id="FORI01000007">
    <property type="protein sequence ID" value="SFI87829.1"/>
    <property type="molecule type" value="Genomic_DNA"/>
</dbReference>
<gene>
    <name evidence="1" type="ORF">SAMN04487775_107175</name>
</gene>
<proteinExistence type="predicted"/>
<dbReference type="RefSeq" id="WP_074932438.1">
    <property type="nucleotide sequence ID" value="NZ_FORI01000007.1"/>
</dbReference>
<reference evidence="2" key="1">
    <citation type="submission" date="2016-10" db="EMBL/GenBank/DDBJ databases">
        <authorList>
            <person name="Varghese N."/>
            <person name="Submissions S."/>
        </authorList>
    </citation>
    <scope>NUCLEOTIDE SEQUENCE [LARGE SCALE GENOMIC DNA]</scope>
    <source>
        <strain evidence="2">XBD1002</strain>
    </source>
</reference>